<accession>A0AA85F897</accession>
<dbReference type="PANTHER" id="PTHR31649:SF1">
    <property type="entry name" value="FARNESOIC ACID O-METHYL TRANSFERASE DOMAIN-CONTAINING PROTEIN"/>
    <property type="match status" value="1"/>
</dbReference>
<keyword evidence="1" id="KW-1185">Reference proteome</keyword>
<reference evidence="2" key="2">
    <citation type="submission" date="2023-11" db="UniProtKB">
        <authorList>
            <consortium name="WormBaseParasite"/>
        </authorList>
    </citation>
    <scope>IDENTIFICATION</scope>
</reference>
<dbReference type="WBParaSite" id="SRDH1_40140.1">
    <property type="protein sequence ID" value="SRDH1_40140.1"/>
    <property type="gene ID" value="SRDH1_40140"/>
</dbReference>
<proteinExistence type="predicted"/>
<dbReference type="Proteomes" id="UP000050792">
    <property type="component" value="Unassembled WGS sequence"/>
</dbReference>
<dbReference type="Pfam" id="PF11901">
    <property type="entry name" value="DM9"/>
    <property type="match status" value="2"/>
</dbReference>
<protein>
    <submittedName>
        <fullName evidence="2">DUF3421 domain-containing protein</fullName>
    </submittedName>
</protein>
<dbReference type="InterPro" id="IPR006616">
    <property type="entry name" value="DM9_repeat"/>
</dbReference>
<sequence>MFVGHNFGCNDKIAVTIFLLMAKFGKSVQIPLSWIPQSNGNYPENAISVGDGVFVVRSRFINEILPGKLVPKQGKCYCSHGGDEIELTEYEVLCDTSLSELGKGYEWVKSSNGEYPKHAIIAGFGSDGKPLYIAKGYVEDNICVGKLHEGHKSAYMPWGGRENAIPEYEWNHCINESIYKKYKYIFIMAKVGRGLQIPLSWIPGRDGFCPAGAVSVDNICVARSKYSGELLPGKLVPMNGKCYCPYGGAELEFYDYEVLCETFIPGSCKGYCWERAFDGNVPKNAIVAGIAKDGEPLYIVKGVVNNETCFGKLHEGHSCAYLPWGGKEYSVNEYDVLVWQKH</sequence>
<dbReference type="SMART" id="SM00696">
    <property type="entry name" value="DM9"/>
    <property type="match status" value="4"/>
</dbReference>
<dbReference type="AlphaFoldDB" id="A0AA85F897"/>
<name>A0AA85F897_9TREM</name>
<evidence type="ECO:0000313" key="1">
    <source>
        <dbReference type="Proteomes" id="UP000050792"/>
    </source>
</evidence>
<dbReference type="PANTHER" id="PTHR31649">
    <property type="entry name" value="AGAP009604-PA"/>
    <property type="match status" value="1"/>
</dbReference>
<organism evidence="1 2">
    <name type="scientific">Schistosoma rodhaini</name>
    <dbReference type="NCBI Taxonomy" id="6188"/>
    <lineage>
        <taxon>Eukaryota</taxon>
        <taxon>Metazoa</taxon>
        <taxon>Spiralia</taxon>
        <taxon>Lophotrochozoa</taxon>
        <taxon>Platyhelminthes</taxon>
        <taxon>Trematoda</taxon>
        <taxon>Digenea</taxon>
        <taxon>Strigeidida</taxon>
        <taxon>Schistosomatoidea</taxon>
        <taxon>Schistosomatidae</taxon>
        <taxon>Schistosoma</taxon>
    </lineage>
</organism>
<reference evidence="1" key="1">
    <citation type="submission" date="2022-06" db="EMBL/GenBank/DDBJ databases">
        <authorList>
            <person name="Berger JAMES D."/>
            <person name="Berger JAMES D."/>
        </authorList>
    </citation>
    <scope>NUCLEOTIDE SEQUENCE [LARGE SCALE GENOMIC DNA]</scope>
</reference>
<evidence type="ECO:0000313" key="2">
    <source>
        <dbReference type="WBParaSite" id="SRDH1_40140.1"/>
    </source>
</evidence>